<protein>
    <recommendedName>
        <fullName evidence="1">F-box domain-containing protein</fullName>
    </recommendedName>
</protein>
<dbReference type="Pfam" id="PF00646">
    <property type="entry name" value="F-box"/>
    <property type="match status" value="1"/>
</dbReference>
<dbReference type="SUPFAM" id="SSF81383">
    <property type="entry name" value="F-box domain"/>
    <property type="match status" value="1"/>
</dbReference>
<dbReference type="Proteomes" id="UP001457282">
    <property type="component" value="Unassembled WGS sequence"/>
</dbReference>
<comment type="caution">
    <text evidence="2">The sequence shown here is derived from an EMBL/GenBank/DDBJ whole genome shotgun (WGS) entry which is preliminary data.</text>
</comment>
<sequence length="342" mass="39634">MGMKFDRLSNLPLDVLEQILSCLPIKEAVKTSVLSSNWRYKSAMLPHLVFDDQCVPAQNHAAFVKIVDHVLHSHIGPIHKFKLSHHHLEATSDIDRWILHLSRNAIKEFILEIWTRRRYSFGSLKSMDFQRVHLSQDVLENMIVCCPLLEKLTLANCHGFTHFKINAPNLQIFDLEGDYEDFILKNTSNLAQVCIDLDVKVDQRQILDLNCSNLLKFFADLPNIRRLEIQSCFLKYLAVGALPEKLPEPCLHLEFVSLCVSFSDLDEILTLLCLLRSSPALKNLEILVPQEHQAVAREVKSWLHDHVNFHFTQLRFVKINRPLWCQCCIRFHQISTFKFTCA</sequence>
<dbReference type="SMART" id="SM00256">
    <property type="entry name" value="FBOX"/>
    <property type="match status" value="1"/>
</dbReference>
<dbReference type="InterPro" id="IPR001810">
    <property type="entry name" value="F-box_dom"/>
</dbReference>
<dbReference type="AlphaFoldDB" id="A0AAW1VZU6"/>
<dbReference type="SUPFAM" id="SSF52047">
    <property type="entry name" value="RNI-like"/>
    <property type="match status" value="1"/>
</dbReference>
<keyword evidence="3" id="KW-1185">Reference proteome</keyword>
<evidence type="ECO:0000313" key="3">
    <source>
        <dbReference type="Proteomes" id="UP001457282"/>
    </source>
</evidence>
<dbReference type="InterPro" id="IPR036047">
    <property type="entry name" value="F-box-like_dom_sf"/>
</dbReference>
<organism evidence="2 3">
    <name type="scientific">Rubus argutus</name>
    <name type="common">Southern blackberry</name>
    <dbReference type="NCBI Taxonomy" id="59490"/>
    <lineage>
        <taxon>Eukaryota</taxon>
        <taxon>Viridiplantae</taxon>
        <taxon>Streptophyta</taxon>
        <taxon>Embryophyta</taxon>
        <taxon>Tracheophyta</taxon>
        <taxon>Spermatophyta</taxon>
        <taxon>Magnoliopsida</taxon>
        <taxon>eudicotyledons</taxon>
        <taxon>Gunneridae</taxon>
        <taxon>Pentapetalae</taxon>
        <taxon>rosids</taxon>
        <taxon>fabids</taxon>
        <taxon>Rosales</taxon>
        <taxon>Rosaceae</taxon>
        <taxon>Rosoideae</taxon>
        <taxon>Rosoideae incertae sedis</taxon>
        <taxon>Rubus</taxon>
    </lineage>
</organism>
<dbReference type="Gene3D" id="3.80.10.10">
    <property type="entry name" value="Ribonuclease Inhibitor"/>
    <property type="match status" value="1"/>
</dbReference>
<dbReference type="PROSITE" id="PS50181">
    <property type="entry name" value="FBOX"/>
    <property type="match status" value="1"/>
</dbReference>
<dbReference type="InterPro" id="IPR055411">
    <property type="entry name" value="LRR_FXL15/At3g58940/PEG3-like"/>
</dbReference>
<accession>A0AAW1VZU6</accession>
<dbReference type="PANTHER" id="PTHR31639:SF93">
    <property type="entry name" value="F-BOX_FBD_LRR PROTEIN"/>
    <property type="match status" value="1"/>
</dbReference>
<feature type="domain" description="F-box" evidence="1">
    <location>
        <begin position="5"/>
        <end position="53"/>
    </location>
</feature>
<name>A0AAW1VZU6_RUBAR</name>
<dbReference type="PANTHER" id="PTHR31639">
    <property type="entry name" value="F-BOX PROTEIN-LIKE"/>
    <property type="match status" value="1"/>
</dbReference>
<dbReference type="InterPro" id="IPR032675">
    <property type="entry name" value="LRR_dom_sf"/>
</dbReference>
<evidence type="ECO:0000259" key="1">
    <source>
        <dbReference type="PROSITE" id="PS50181"/>
    </source>
</evidence>
<gene>
    <name evidence="2" type="ORF">M0R45_036495</name>
</gene>
<evidence type="ECO:0000313" key="2">
    <source>
        <dbReference type="EMBL" id="KAK9912642.1"/>
    </source>
</evidence>
<proteinExistence type="predicted"/>
<dbReference type="EMBL" id="JBEDUW010000007">
    <property type="protein sequence ID" value="KAK9912642.1"/>
    <property type="molecule type" value="Genomic_DNA"/>
</dbReference>
<reference evidence="2 3" key="1">
    <citation type="journal article" date="2023" name="G3 (Bethesda)">
        <title>A chromosome-length genome assembly and annotation of blackberry (Rubus argutus, cv. 'Hillquist').</title>
        <authorList>
            <person name="Bruna T."/>
            <person name="Aryal R."/>
            <person name="Dudchenko O."/>
            <person name="Sargent D.J."/>
            <person name="Mead D."/>
            <person name="Buti M."/>
            <person name="Cavallini A."/>
            <person name="Hytonen T."/>
            <person name="Andres J."/>
            <person name="Pham M."/>
            <person name="Weisz D."/>
            <person name="Mascagni F."/>
            <person name="Usai G."/>
            <person name="Natali L."/>
            <person name="Bassil N."/>
            <person name="Fernandez G.E."/>
            <person name="Lomsadze A."/>
            <person name="Armour M."/>
            <person name="Olukolu B."/>
            <person name="Poorten T."/>
            <person name="Britton C."/>
            <person name="Davik J."/>
            <person name="Ashrafi H."/>
            <person name="Aiden E.L."/>
            <person name="Borodovsky M."/>
            <person name="Worthington M."/>
        </authorList>
    </citation>
    <scope>NUCLEOTIDE SEQUENCE [LARGE SCALE GENOMIC DNA]</scope>
    <source>
        <strain evidence="2">PI 553951</strain>
    </source>
</reference>
<dbReference type="Pfam" id="PF24758">
    <property type="entry name" value="LRR_At5g56370"/>
    <property type="match status" value="1"/>
</dbReference>